<dbReference type="Proteomes" id="UP000186373">
    <property type="component" value="Unassembled WGS sequence"/>
</dbReference>
<dbReference type="RefSeq" id="WP_076508355.1">
    <property type="nucleotide sequence ID" value="NZ_FTNY01000004.1"/>
</dbReference>
<dbReference type="Pfam" id="PF14028">
    <property type="entry name" value="Lant_dehydr_C"/>
    <property type="match status" value="1"/>
</dbReference>
<dbReference type="AlphaFoldDB" id="A0A1N7INU4"/>
<protein>
    <submittedName>
        <fullName evidence="3">Thiopeptide-type bacteriocin biosynthesis domain-containing protein</fullName>
    </submittedName>
</protein>
<name>A0A1N7INU4_9FLAO</name>
<evidence type="ECO:0000259" key="2">
    <source>
        <dbReference type="Pfam" id="PF14028"/>
    </source>
</evidence>
<feature type="domain" description="Thiopeptide-type bacteriocin biosynthesis" evidence="2">
    <location>
        <begin position="730"/>
        <end position="981"/>
    </location>
</feature>
<keyword evidence="4" id="KW-1185">Reference proteome</keyword>
<evidence type="ECO:0000313" key="4">
    <source>
        <dbReference type="Proteomes" id="UP000186373"/>
    </source>
</evidence>
<sequence length="993" mass="117853">MKISFFSYHIFRVPAYSLSKLNSLTSDKNYSYNVMDDKFLTYSIFLSSPSLYFQLINEKNENEKLNNTLTKYISRIGYRTIPFGVFSGLGLIKTDYDKNNNGKLTIKDTRTKSLLDLSLSYKRNIYLLSKKNYEDCEFSVNPTVKYNKGKYRYVDFKVDTNGNINYSYTSFDSNSYIKKIFSLMNQGKTIKEVIYSIVDEDIEYEDASEFINELIESKILISDFEPSTIGFDNLQKSNNKINNLLDKMDHLNFNDRIKLQYNVQKKQAKSGNISQNDNLLYVNTFFSSEENFSNTQTSLIKQSINILNQFLVRFKQDDFFAININDFKKKFERRFEEESVSILDALDPEKGILYVNNKSEENDFELIDSFFLKKINKNLGNKVGSISDTELNQILKLKETHQTNRSPTGCARISLYKENDSDFIYIKSISPHSPTRILSRFTNSNEEIHSLCSEIAHYEDNEFSETILAELDFLPNIYQGNILNRSRFRKYRIIIHSKENSKYCIPINDLFLKIHRGELVIISKKLKKIVIPCFSTAIDLDKSDILPMIKFLVDYYYTQFNHTIGFLNIIKYHKYYKHIPRLMYKNIILNKESWQVNVHDFLYEDNIKNEYNKKDIENAVKIFNTKREKIGIPRWFEFVIDDIETYIDSENEKMIKIFLTELNKRKEMLLYEVLTKNLDSVIYSDNGEPHNNEFFIPFKNHDFTAPNYKPIFNSSKISRKERFFIPGSEWLYYKIYINQEYSTKFLILLFDKLKKMVASEEIKKFFYLMFIDSEFHIRLRINISKEHYGHVNEKLTYFLGSLMEQLYVNNILIDTYVREIERYESSNIDVIETIFYIDSEESMKFINLSFTKKIDSWIYSIKLIDFYIDMVFEKITDKLSFVREMKNNLENRLGNGISNKTKWVNEKYLSNAENITNVFMNDAVVPAVFRKKIKDQFLKLRFSNTHTPKYYIGNMIHMHITRVSNKENILYEFLVYSILDKRLSEAVYNKNKI</sequence>
<organism evidence="3 4">
    <name type="scientific">Chryseobacterium shigense</name>
    <dbReference type="NCBI Taxonomy" id="297244"/>
    <lineage>
        <taxon>Bacteria</taxon>
        <taxon>Pseudomonadati</taxon>
        <taxon>Bacteroidota</taxon>
        <taxon>Flavobacteriia</taxon>
        <taxon>Flavobacteriales</taxon>
        <taxon>Weeksellaceae</taxon>
        <taxon>Chryseobacterium group</taxon>
        <taxon>Chryseobacterium</taxon>
    </lineage>
</organism>
<dbReference type="OrthoDB" id="1273722at2"/>
<dbReference type="InterPro" id="IPR006827">
    <property type="entry name" value="Lant_deHydtase_N"/>
</dbReference>
<dbReference type="NCBIfam" id="TIGR03891">
    <property type="entry name" value="thiopep_ocin"/>
    <property type="match status" value="1"/>
</dbReference>
<dbReference type="Pfam" id="PF04738">
    <property type="entry name" value="Lant_dehydr_N"/>
    <property type="match status" value="1"/>
</dbReference>
<proteinExistence type="predicted"/>
<gene>
    <name evidence="3" type="ORF">SAMN05421639_104301</name>
</gene>
<dbReference type="EMBL" id="FTNY01000004">
    <property type="protein sequence ID" value="SIS38755.1"/>
    <property type="molecule type" value="Genomic_DNA"/>
</dbReference>
<accession>A0A1N7INU4</accession>
<evidence type="ECO:0000259" key="1">
    <source>
        <dbReference type="Pfam" id="PF04738"/>
    </source>
</evidence>
<evidence type="ECO:0000313" key="3">
    <source>
        <dbReference type="EMBL" id="SIS38755.1"/>
    </source>
</evidence>
<reference evidence="4" key="1">
    <citation type="submission" date="2017-01" db="EMBL/GenBank/DDBJ databases">
        <authorList>
            <person name="Varghese N."/>
            <person name="Submissions S."/>
        </authorList>
    </citation>
    <scope>NUCLEOTIDE SEQUENCE [LARGE SCALE GENOMIC DNA]</scope>
    <source>
        <strain evidence="4">DSM 17126</strain>
    </source>
</reference>
<feature type="domain" description="Lantibiotic dehydratase N-terminal" evidence="1">
    <location>
        <begin position="41"/>
        <end position="654"/>
    </location>
</feature>
<dbReference type="InterPro" id="IPR023809">
    <property type="entry name" value="Thiopep_bacteriocin_synth_dom"/>
</dbReference>